<dbReference type="GO" id="GO:0055085">
    <property type="term" value="P:transmembrane transport"/>
    <property type="evidence" value="ECO:0007669"/>
    <property type="project" value="InterPro"/>
</dbReference>
<evidence type="ECO:0008006" key="5">
    <source>
        <dbReference type="Google" id="ProtNLM"/>
    </source>
</evidence>
<dbReference type="NCBIfam" id="NF037995">
    <property type="entry name" value="TRAP_S1"/>
    <property type="match status" value="1"/>
</dbReference>
<dbReference type="Pfam" id="PF03480">
    <property type="entry name" value="DctP"/>
    <property type="match status" value="1"/>
</dbReference>
<reference evidence="4" key="1">
    <citation type="submission" date="2017-05" db="EMBL/GenBank/DDBJ databases">
        <title>Complete and WGS of Bordetella genogroups.</title>
        <authorList>
            <person name="Spilker T."/>
            <person name="Lipuma J."/>
        </authorList>
    </citation>
    <scope>NUCLEOTIDE SEQUENCE [LARGE SCALE GENOMIC DNA]</scope>
    <source>
        <strain evidence="4">AU18089</strain>
    </source>
</reference>
<comment type="caution">
    <text evidence="3">The sequence shown here is derived from an EMBL/GenBank/DDBJ whole genome shotgun (WGS) entry which is preliminary data.</text>
</comment>
<dbReference type="Proteomes" id="UP000216947">
    <property type="component" value="Unassembled WGS sequence"/>
</dbReference>
<keyword evidence="1 2" id="KW-0732">Signal</keyword>
<dbReference type="Gene3D" id="3.40.190.170">
    <property type="entry name" value="Bacterial extracellular solute-binding protein, family 7"/>
    <property type="match status" value="1"/>
</dbReference>
<evidence type="ECO:0000313" key="4">
    <source>
        <dbReference type="Proteomes" id="UP000216947"/>
    </source>
</evidence>
<feature type="signal peptide" evidence="2">
    <location>
        <begin position="1"/>
        <end position="43"/>
    </location>
</feature>
<gene>
    <name evidence="3" type="ORF">CAL19_18620</name>
</gene>
<proteinExistence type="predicted"/>
<feature type="chain" id="PRO_5012695264" description="C4-dicarboxylate ABC transporter substrate-binding protein" evidence="2">
    <location>
        <begin position="44"/>
        <end position="352"/>
    </location>
</feature>
<dbReference type="EMBL" id="NEVK01000008">
    <property type="protein sequence ID" value="OZI16684.1"/>
    <property type="molecule type" value="Genomic_DNA"/>
</dbReference>
<evidence type="ECO:0000313" key="3">
    <source>
        <dbReference type="EMBL" id="OZI16684.1"/>
    </source>
</evidence>
<organism evidence="3 4">
    <name type="scientific">Bordetella genomosp. 7</name>
    <dbReference type="NCBI Taxonomy" id="1416805"/>
    <lineage>
        <taxon>Bacteria</taxon>
        <taxon>Pseudomonadati</taxon>
        <taxon>Pseudomonadota</taxon>
        <taxon>Betaproteobacteria</taxon>
        <taxon>Burkholderiales</taxon>
        <taxon>Alcaligenaceae</taxon>
        <taxon>Bordetella</taxon>
    </lineage>
</organism>
<dbReference type="AlphaFoldDB" id="A0A261QVC9"/>
<dbReference type="InterPro" id="IPR018389">
    <property type="entry name" value="DctP_fam"/>
</dbReference>
<dbReference type="PANTHER" id="PTHR33376">
    <property type="match status" value="1"/>
</dbReference>
<protein>
    <recommendedName>
        <fullName evidence="5">C4-dicarboxylate ABC transporter substrate-binding protein</fullName>
    </recommendedName>
</protein>
<evidence type="ECO:0000256" key="1">
    <source>
        <dbReference type="ARBA" id="ARBA00022729"/>
    </source>
</evidence>
<dbReference type="InterPro" id="IPR038404">
    <property type="entry name" value="TRAP_DctP_sf"/>
</dbReference>
<evidence type="ECO:0000256" key="2">
    <source>
        <dbReference type="SAM" id="SignalP"/>
    </source>
</evidence>
<sequence length="352" mass="38431">MVKKCAGRRASSQPHKETIMKTQAKAFVLCAATLMVSCLPAIAAPQADWKFFTYFAANDKPTLLHKAFAEDVTKASQGRLNIQVYASGELPYKASDVLRAVARNQVQIGDVAFGFVAGDVPQLNALSMPFSCTSIDKFYDKAAPAMEKDINDVLGGKFKTQSIMQWVMPPQQLWLVKPIDDIEGLKGLKVRAWNREQVDMMAALGGAGVTVTPAEVIPSLQRKVVDGAFTAAVPALDWKFNEVTKMGYMLNLTLAHQAMVVNQKALQGLPDDLQKLLADKAVEWAPKYRAAMIEADRDARRQLQEKGMTLQDVSSADMEKLRAATRPIGEAWAAKNGDLAAKMLAGAIDACR</sequence>
<name>A0A261QVC9_9BORD</name>
<keyword evidence="4" id="KW-1185">Reference proteome</keyword>
<dbReference type="PANTHER" id="PTHR33376:SF4">
    <property type="entry name" value="SIALIC ACID-BINDING PERIPLASMIC PROTEIN SIAP"/>
    <property type="match status" value="1"/>
</dbReference>
<accession>A0A261QVC9</accession>